<dbReference type="Proteomes" id="UP001314796">
    <property type="component" value="Unassembled WGS sequence"/>
</dbReference>
<feature type="binding site" evidence="9">
    <location>
        <begin position="316"/>
        <end position="317"/>
    </location>
    <ligand>
        <name>2-[(2R,5Z)-2-carboxy-4-methylthiazol-5(2H)-ylidene]ethyl phosphate</name>
        <dbReference type="ChEBI" id="CHEBI:62899"/>
    </ligand>
</feature>
<dbReference type="EMBL" id="JAFBEE010000019">
    <property type="protein sequence ID" value="MBM7615874.1"/>
    <property type="molecule type" value="Genomic_DNA"/>
</dbReference>
<dbReference type="InterPro" id="IPR034291">
    <property type="entry name" value="TMP_synthase"/>
</dbReference>
<comment type="pathway">
    <text evidence="1 9 11">Cofactor biosynthesis; thiamine diphosphate biosynthesis; thiamine phosphate from 4-amino-2-methyl-5-diphosphomethylpyrimidine and 4-methyl-5-(2-phosphoethyl)-thiazole: step 1/1.</text>
</comment>
<feature type="binding site" evidence="9">
    <location>
        <position position="268"/>
    </location>
    <ligand>
        <name>4-amino-2-methyl-5-(diphosphooxymethyl)pyrimidine</name>
        <dbReference type="ChEBI" id="CHEBI:57841"/>
    </ligand>
</feature>
<comment type="similarity">
    <text evidence="9 10">Belongs to the thiamine-phosphate synthase family.</text>
</comment>
<evidence type="ECO:0000256" key="7">
    <source>
        <dbReference type="ARBA" id="ARBA00047851"/>
    </source>
</evidence>
<comment type="caution">
    <text evidence="14">The sequence shown here is derived from an EMBL/GenBank/DDBJ whole genome shotgun (WGS) entry which is preliminary data.</text>
</comment>
<dbReference type="SUPFAM" id="SSF51391">
    <property type="entry name" value="Thiamin phosphate synthase"/>
    <property type="match status" value="1"/>
</dbReference>
<dbReference type="PANTHER" id="PTHR20857:SF15">
    <property type="entry name" value="THIAMINE-PHOSPHATE SYNTHASE"/>
    <property type="match status" value="1"/>
</dbReference>
<feature type="binding site" evidence="9">
    <location>
        <position position="202"/>
    </location>
    <ligand>
        <name>Mg(2+)</name>
        <dbReference type="ChEBI" id="CHEBI:18420"/>
    </ligand>
</feature>
<name>A0ABS2NSC9_9FIRM</name>
<sequence>MKLYRIIDVNVNRVSEGIRVLEDISRFILENPKMTEELRKLRHGVRKTLSHISLKEYRDAANDIGFEISAKSSLDHKESIENLVEANFKRVQEGIRSIEESLKVIGNREASKAYEVLRYQFYELERTFALKRPVLDTDLYGITGEAFSNGRDNIQVVAEMIKAGIKVIQYREKEKSKIEKYQQCLEIRRMTAEAGVIFIVNDDLDLALAVKADGIHIGQEDVPYKELKKLSGNLIVGVSTHNPQQALQAEAEGADYIGVGPMFATNTKKNVEESDGLEYLKWVAENIKIPHVTIGGINISNIASVKQRGGRCFAMISEIVGAESIPEKVKEIRSILGD</sequence>
<keyword evidence="3 9" id="KW-0479">Metal-binding</keyword>
<evidence type="ECO:0000313" key="14">
    <source>
        <dbReference type="EMBL" id="MBM7615874.1"/>
    </source>
</evidence>
<feature type="binding site" evidence="9">
    <location>
        <position position="201"/>
    </location>
    <ligand>
        <name>4-amino-2-methyl-5-(diphosphooxymethyl)pyrimidine</name>
        <dbReference type="ChEBI" id="CHEBI:57841"/>
    </ligand>
</feature>
<feature type="domain" description="Thiamine phosphate synthase/TenI" evidence="12">
    <location>
        <begin position="139"/>
        <end position="319"/>
    </location>
</feature>
<evidence type="ECO:0000256" key="5">
    <source>
        <dbReference type="ARBA" id="ARBA00022977"/>
    </source>
</evidence>
<keyword evidence="4 9" id="KW-0460">Magnesium</keyword>
<dbReference type="PANTHER" id="PTHR20857">
    <property type="entry name" value="THIAMINE-PHOSPHATE PYROPHOSPHORYLASE"/>
    <property type="match status" value="1"/>
</dbReference>
<feature type="binding site" evidence="9">
    <location>
        <position position="239"/>
    </location>
    <ligand>
        <name>4-amino-2-methyl-5-(diphosphooxymethyl)pyrimidine</name>
        <dbReference type="ChEBI" id="CHEBI:57841"/>
    </ligand>
</feature>
<feature type="binding site" evidence="9">
    <location>
        <begin position="169"/>
        <end position="173"/>
    </location>
    <ligand>
        <name>4-amino-2-methyl-5-(diphosphooxymethyl)pyrimidine</name>
        <dbReference type="ChEBI" id="CHEBI:57841"/>
    </ligand>
</feature>
<dbReference type="RefSeq" id="WP_204403554.1">
    <property type="nucleotide sequence ID" value="NZ_JAFBEE010000019.1"/>
</dbReference>
<reference evidence="14 15" key="1">
    <citation type="submission" date="2021-01" db="EMBL/GenBank/DDBJ databases">
        <title>Genomic Encyclopedia of Type Strains, Phase IV (KMG-IV): sequencing the most valuable type-strain genomes for metagenomic binning, comparative biology and taxonomic classification.</title>
        <authorList>
            <person name="Goeker M."/>
        </authorList>
    </citation>
    <scope>NUCLEOTIDE SEQUENCE [LARGE SCALE GENOMIC DNA]</scope>
    <source>
        <strain evidence="14 15">DSM 25890</strain>
    </source>
</reference>
<comment type="catalytic activity">
    <reaction evidence="8 9 10">
        <text>2-[(2R,5Z)-2-carboxy-4-methylthiazol-5(2H)-ylidene]ethyl phosphate + 4-amino-2-methyl-5-(diphosphooxymethyl)pyrimidine + 2 H(+) = thiamine phosphate + CO2 + diphosphate</text>
        <dbReference type="Rhea" id="RHEA:47844"/>
        <dbReference type="ChEBI" id="CHEBI:15378"/>
        <dbReference type="ChEBI" id="CHEBI:16526"/>
        <dbReference type="ChEBI" id="CHEBI:33019"/>
        <dbReference type="ChEBI" id="CHEBI:37575"/>
        <dbReference type="ChEBI" id="CHEBI:57841"/>
        <dbReference type="ChEBI" id="CHEBI:62899"/>
        <dbReference type="EC" id="2.5.1.3"/>
    </reaction>
</comment>
<dbReference type="Gene3D" id="3.20.20.70">
    <property type="entry name" value="Aldolase class I"/>
    <property type="match status" value="1"/>
</dbReference>
<comment type="cofactor">
    <cofactor evidence="9">
        <name>Mg(2+)</name>
        <dbReference type="ChEBI" id="CHEBI:18420"/>
    </cofactor>
    <text evidence="9">Binds 1 Mg(2+) ion per subunit.</text>
</comment>
<evidence type="ECO:0000259" key="12">
    <source>
        <dbReference type="Pfam" id="PF02581"/>
    </source>
</evidence>
<feature type="binding site" evidence="9">
    <location>
        <begin position="265"/>
        <end position="267"/>
    </location>
    <ligand>
        <name>2-[(2R,5Z)-2-carboxy-4-methylthiazol-5(2H)-ylidene]ethyl phosphate</name>
        <dbReference type="ChEBI" id="CHEBI:62899"/>
    </ligand>
</feature>
<evidence type="ECO:0000256" key="10">
    <source>
        <dbReference type="RuleBase" id="RU003826"/>
    </source>
</evidence>
<evidence type="ECO:0000256" key="9">
    <source>
        <dbReference type="HAMAP-Rule" id="MF_00097"/>
    </source>
</evidence>
<feature type="binding site" evidence="9">
    <location>
        <position position="221"/>
    </location>
    <ligand>
        <name>Mg(2+)</name>
        <dbReference type="ChEBI" id="CHEBI:18420"/>
    </ligand>
</feature>
<dbReference type="Pfam" id="PF02581">
    <property type="entry name" value="TMP-TENI"/>
    <property type="match status" value="1"/>
</dbReference>
<proteinExistence type="inferred from homology"/>
<keyword evidence="5 9" id="KW-0784">Thiamine biosynthesis</keyword>
<evidence type="ECO:0000256" key="2">
    <source>
        <dbReference type="ARBA" id="ARBA00022679"/>
    </source>
</evidence>
<dbReference type="CDD" id="cd00564">
    <property type="entry name" value="TMP_TenI"/>
    <property type="match status" value="1"/>
</dbReference>
<dbReference type="HAMAP" id="MF_00097">
    <property type="entry name" value="TMP_synthase"/>
    <property type="match status" value="1"/>
</dbReference>
<feature type="binding site" evidence="9">
    <location>
        <position position="296"/>
    </location>
    <ligand>
        <name>2-[(2R,5Z)-2-carboxy-4-methylthiazol-5(2H)-ylidene]ethyl phosphate</name>
        <dbReference type="ChEBI" id="CHEBI:62899"/>
    </ligand>
</feature>
<dbReference type="NCBIfam" id="TIGR00693">
    <property type="entry name" value="thiE"/>
    <property type="match status" value="1"/>
</dbReference>
<evidence type="ECO:0000259" key="13">
    <source>
        <dbReference type="Pfam" id="PF17792"/>
    </source>
</evidence>
<dbReference type="InterPro" id="IPR013785">
    <property type="entry name" value="Aldolase_TIM"/>
</dbReference>
<evidence type="ECO:0000256" key="6">
    <source>
        <dbReference type="ARBA" id="ARBA00047334"/>
    </source>
</evidence>
<gene>
    <name evidence="9" type="primary">thiE</name>
    <name evidence="14" type="ORF">JOC73_002448</name>
</gene>
<accession>A0ABS2NSC9</accession>
<organism evidence="14 15">
    <name type="scientific">Alkaliphilus hydrothermalis</name>
    <dbReference type="NCBI Taxonomy" id="1482730"/>
    <lineage>
        <taxon>Bacteria</taxon>
        <taxon>Bacillati</taxon>
        <taxon>Bacillota</taxon>
        <taxon>Clostridia</taxon>
        <taxon>Peptostreptococcales</taxon>
        <taxon>Natronincolaceae</taxon>
        <taxon>Alkaliphilus</taxon>
    </lineage>
</organism>
<dbReference type="InterPro" id="IPR036206">
    <property type="entry name" value="ThiamineP_synth_sf"/>
</dbReference>
<evidence type="ECO:0000313" key="15">
    <source>
        <dbReference type="Proteomes" id="UP001314796"/>
    </source>
</evidence>
<dbReference type="GO" id="GO:0004789">
    <property type="term" value="F:thiamine-phosphate diphosphorylase activity"/>
    <property type="evidence" value="ECO:0007669"/>
    <property type="project" value="UniProtKB-EC"/>
</dbReference>
<evidence type="ECO:0000256" key="4">
    <source>
        <dbReference type="ARBA" id="ARBA00022842"/>
    </source>
</evidence>
<evidence type="ECO:0000256" key="8">
    <source>
        <dbReference type="ARBA" id="ARBA00047883"/>
    </source>
</evidence>
<dbReference type="InterPro" id="IPR041397">
    <property type="entry name" value="ThiD2"/>
</dbReference>
<comment type="function">
    <text evidence="9">Condenses 4-methyl-5-(beta-hydroxyethyl)thiazole monophosphate (THZ-P) and 2-methyl-4-amino-5-hydroxymethyl pyrimidine pyrophosphate (HMP-PP) to form thiamine monophosphate (TMP).</text>
</comment>
<dbReference type="InterPro" id="IPR022998">
    <property type="entry name" value="ThiamineP_synth_TenI"/>
</dbReference>
<dbReference type="PIRSF" id="PIRSF000512">
    <property type="entry name" value="TMP_PPase_Cyanobac_prd"/>
    <property type="match status" value="1"/>
</dbReference>
<evidence type="ECO:0000256" key="11">
    <source>
        <dbReference type="RuleBase" id="RU004253"/>
    </source>
</evidence>
<protein>
    <recommendedName>
        <fullName evidence="9">Thiamine-phosphate synthase</fullName>
        <shortName evidence="9">TP synthase</shortName>
        <shortName evidence="9">TPS</shortName>
        <ecNumber evidence="9">2.5.1.3</ecNumber>
    </recommendedName>
    <alternativeName>
        <fullName evidence="9">Thiamine-phosphate pyrophosphorylase</fullName>
        <shortName evidence="9">TMP pyrophosphorylase</shortName>
        <shortName evidence="9">TMP-PPase</shortName>
    </alternativeName>
</protein>
<evidence type="ECO:0000256" key="1">
    <source>
        <dbReference type="ARBA" id="ARBA00005165"/>
    </source>
</evidence>
<dbReference type="InterPro" id="IPR016229">
    <property type="entry name" value="TMP_synthase_cyanobac_bac"/>
</dbReference>
<comment type="catalytic activity">
    <reaction evidence="6 9 10">
        <text>4-methyl-5-(2-phosphooxyethyl)-thiazole + 4-amino-2-methyl-5-(diphosphooxymethyl)pyrimidine + H(+) = thiamine phosphate + diphosphate</text>
        <dbReference type="Rhea" id="RHEA:22328"/>
        <dbReference type="ChEBI" id="CHEBI:15378"/>
        <dbReference type="ChEBI" id="CHEBI:33019"/>
        <dbReference type="ChEBI" id="CHEBI:37575"/>
        <dbReference type="ChEBI" id="CHEBI:57841"/>
        <dbReference type="ChEBI" id="CHEBI:58296"/>
        <dbReference type="EC" id="2.5.1.3"/>
    </reaction>
</comment>
<dbReference type="Pfam" id="PF17792">
    <property type="entry name" value="ThiD2"/>
    <property type="match status" value="1"/>
</dbReference>
<feature type="domain" description="ThiD2" evidence="13">
    <location>
        <begin position="5"/>
        <end position="126"/>
    </location>
</feature>
<comment type="catalytic activity">
    <reaction evidence="7 9 10">
        <text>2-(2-carboxy-4-methylthiazol-5-yl)ethyl phosphate + 4-amino-2-methyl-5-(diphosphooxymethyl)pyrimidine + 2 H(+) = thiamine phosphate + CO2 + diphosphate</text>
        <dbReference type="Rhea" id="RHEA:47848"/>
        <dbReference type="ChEBI" id="CHEBI:15378"/>
        <dbReference type="ChEBI" id="CHEBI:16526"/>
        <dbReference type="ChEBI" id="CHEBI:33019"/>
        <dbReference type="ChEBI" id="CHEBI:37575"/>
        <dbReference type="ChEBI" id="CHEBI:57841"/>
        <dbReference type="ChEBI" id="CHEBI:62890"/>
        <dbReference type="EC" id="2.5.1.3"/>
    </reaction>
</comment>
<dbReference type="EC" id="2.5.1.3" evidence="9"/>
<evidence type="ECO:0000256" key="3">
    <source>
        <dbReference type="ARBA" id="ARBA00022723"/>
    </source>
</evidence>
<keyword evidence="2 9" id="KW-0808">Transferase</keyword>
<keyword evidence="15" id="KW-1185">Reference proteome</keyword>